<evidence type="ECO:0000313" key="2">
    <source>
        <dbReference type="EMBL" id="CDN90078.1"/>
    </source>
</evidence>
<sequence precursor="true">MNTRNHLLLPLALTLGAAGLSFANDPGLPVHGADALQYSAPPAEETRSQVQGPVAGAEAAGLIERGEATAPEVERQLGHSYLSRAYVQAEAAEAYRMGLVAHGETYPEPTPAQVQQMQMAAERAVMDTQLARADDPAMRPYQ</sequence>
<dbReference type="Proteomes" id="UP000028878">
    <property type="component" value="Unassembled WGS sequence"/>
</dbReference>
<evidence type="ECO:0000313" key="3">
    <source>
        <dbReference type="Proteomes" id="UP000028878"/>
    </source>
</evidence>
<keyword evidence="1" id="KW-0732">Signal</keyword>
<proteinExistence type="predicted"/>
<evidence type="ECO:0000256" key="1">
    <source>
        <dbReference type="SAM" id="SignalP"/>
    </source>
</evidence>
<name>A0A1L1PJG6_HYDIT</name>
<dbReference type="RefSeq" id="WP_009520579.1">
    <property type="nucleotide sequence ID" value="NZ_CCAE010000064.1"/>
</dbReference>
<dbReference type="EMBL" id="CCAE010000064">
    <property type="protein sequence ID" value="CDN90078.1"/>
    <property type="molecule type" value="Genomic_DNA"/>
</dbReference>
<reference evidence="3" key="1">
    <citation type="submission" date="2014-11" db="EMBL/GenBank/DDBJ databases">
        <title>Draft genome sequence of Hydrogenophaga intermedia S1.</title>
        <authorList>
            <person name="Gan H.M."/>
            <person name="Chew T.H."/>
            <person name="Stolz A."/>
        </authorList>
    </citation>
    <scope>NUCLEOTIDE SEQUENCE [LARGE SCALE GENOMIC DNA]</scope>
    <source>
        <strain evidence="3">S1</strain>
    </source>
</reference>
<feature type="chain" id="PRO_5009681514" evidence="1">
    <location>
        <begin position="24"/>
        <end position="142"/>
    </location>
</feature>
<accession>A0A1L1PJG6</accession>
<dbReference type="AlphaFoldDB" id="A0A1L1PJG6"/>
<keyword evidence="3" id="KW-1185">Reference proteome</keyword>
<feature type="signal peptide" evidence="1">
    <location>
        <begin position="1"/>
        <end position="23"/>
    </location>
</feature>
<protein>
    <submittedName>
        <fullName evidence="2">Exported protein</fullName>
    </submittedName>
</protein>
<gene>
    <name evidence="2" type="ORF">BN948_04519</name>
</gene>
<organism evidence="2 3">
    <name type="scientific">Hydrogenophaga intermedia</name>
    <dbReference type="NCBI Taxonomy" id="65786"/>
    <lineage>
        <taxon>Bacteria</taxon>
        <taxon>Pseudomonadati</taxon>
        <taxon>Pseudomonadota</taxon>
        <taxon>Betaproteobacteria</taxon>
        <taxon>Burkholderiales</taxon>
        <taxon>Comamonadaceae</taxon>
        <taxon>Hydrogenophaga</taxon>
    </lineage>
</organism>